<comment type="caution">
    <text evidence="2">The sequence shown here is derived from an EMBL/GenBank/DDBJ whole genome shotgun (WGS) entry which is preliminary data.</text>
</comment>
<evidence type="ECO:0000313" key="2">
    <source>
        <dbReference type="EMBL" id="KAF4458364.1"/>
    </source>
</evidence>
<dbReference type="EMBL" id="JAADYS010002486">
    <property type="protein sequence ID" value="KAF4458364.1"/>
    <property type="molecule type" value="Genomic_DNA"/>
</dbReference>
<proteinExistence type="predicted"/>
<evidence type="ECO:0000313" key="3">
    <source>
        <dbReference type="Proteomes" id="UP000554235"/>
    </source>
</evidence>
<keyword evidence="3" id="KW-1185">Reference proteome</keyword>
<gene>
    <name evidence="2" type="ORF">FALBO_14904</name>
</gene>
<accession>A0A8H4KZD5</accession>
<dbReference type="AlphaFoldDB" id="A0A8H4KZD5"/>
<evidence type="ECO:0000256" key="1">
    <source>
        <dbReference type="SAM" id="MobiDB-lite"/>
    </source>
</evidence>
<organism evidence="2 3">
    <name type="scientific">Fusarium albosuccineum</name>
    <dbReference type="NCBI Taxonomy" id="1237068"/>
    <lineage>
        <taxon>Eukaryota</taxon>
        <taxon>Fungi</taxon>
        <taxon>Dikarya</taxon>
        <taxon>Ascomycota</taxon>
        <taxon>Pezizomycotina</taxon>
        <taxon>Sordariomycetes</taxon>
        <taxon>Hypocreomycetidae</taxon>
        <taxon>Hypocreales</taxon>
        <taxon>Nectriaceae</taxon>
        <taxon>Fusarium</taxon>
        <taxon>Fusarium decemcellulare species complex</taxon>
    </lineage>
</organism>
<name>A0A8H4KZD5_9HYPO</name>
<dbReference type="Proteomes" id="UP000554235">
    <property type="component" value="Unassembled WGS sequence"/>
</dbReference>
<protein>
    <submittedName>
        <fullName evidence="2">Uncharacterized protein</fullName>
    </submittedName>
</protein>
<reference evidence="2 3" key="1">
    <citation type="submission" date="2020-01" db="EMBL/GenBank/DDBJ databases">
        <title>Identification and distribution of gene clusters putatively required for synthesis of sphingolipid metabolism inhibitors in phylogenetically diverse species of the filamentous fungus Fusarium.</title>
        <authorList>
            <person name="Kim H.-S."/>
            <person name="Busman M."/>
            <person name="Brown D.W."/>
            <person name="Divon H."/>
            <person name="Uhlig S."/>
            <person name="Proctor R.H."/>
        </authorList>
    </citation>
    <scope>NUCLEOTIDE SEQUENCE [LARGE SCALE GENOMIC DNA]</scope>
    <source>
        <strain evidence="2 3">NRRL 20459</strain>
    </source>
</reference>
<feature type="region of interest" description="Disordered" evidence="1">
    <location>
        <begin position="274"/>
        <end position="307"/>
    </location>
</feature>
<sequence length="307" mass="34242">MPQAPLETQSLLHKLATDRQGRPTYSIKAFEQRYETHELHELDIRLFVHLVHRLRPFQLEAAEPETFSQLEVTTAAKNDFKARWSSVLSFMQKRKPKLAELFHVVQVAIDSEISRHTINALHALRSVVSVDRSGGGRRKRKKQRRIIQEQEASVNAEMTPEPQPHSRGSFGTEHIVDIATLVPTTPSDKKLAGAVTETGTVLEELPSSHRYLGTEQIFDISAALIPTSSDPTTCSSFQASTSIRMTYDSEFDMEHGMIQLDTVDGAHFITGPADIPRLPMDNEDHTSGILASSEPDSVSDTSHDPNL</sequence>